<gene>
    <name evidence="2" type="ORF">IDH41_19630</name>
</gene>
<keyword evidence="1" id="KW-0175">Coiled coil</keyword>
<dbReference type="Proteomes" id="UP000632125">
    <property type="component" value="Unassembled WGS sequence"/>
</dbReference>
<comment type="caution">
    <text evidence="2">The sequence shown here is derived from an EMBL/GenBank/DDBJ whole genome shotgun (WGS) entry which is preliminary data.</text>
</comment>
<feature type="coiled-coil region" evidence="1">
    <location>
        <begin position="391"/>
        <end position="422"/>
    </location>
</feature>
<name>A0A927H8N8_9BACL</name>
<evidence type="ECO:0000256" key="1">
    <source>
        <dbReference type="SAM" id="Coils"/>
    </source>
</evidence>
<dbReference type="NCBIfam" id="TIGR02677">
    <property type="entry name" value="TIGR02677 family protein"/>
    <property type="match status" value="1"/>
</dbReference>
<keyword evidence="3" id="KW-1185">Reference proteome</keyword>
<proteinExistence type="predicted"/>
<sequence length="503" mass="57840">MDPMLTPAGLRAVPELSYLTAINVARYRAIMKFIYMEYQRLKYWLRPEEIYEGVQAWGVLEGYTQEQCLSDLESLKAWGNLASRHDGGRALSVEEYMRKKSQYLLTPYAIEIERMLEALEKVKGYGGSLETTYFDTITACIHEIRLSAMEFETGEALRNWEKLYEAFKTMHENAADFIASIHSIQAEEMMATEGFLALKDNLVNYLQHFVKGLQNGAYKIEGQLQRIGDGLRDAYLEKVLADELGKPRLEEGKSPDELRVELQQGWDNLKRWFIGDEQELSELTLLERATKEAIAKVVRSAVRLQERRRGGMSRRNDLESLGRKFAQLDSLEEAHKLAAYVFGLFPSRHLQGLDERGTERTDASTWDEMPNVRLIRTRSRKRSNRSSAEPMRNYAAKRESYREQLLQQLEEERAFVEQMRELGKVRISDMPLLKSKERMRLLQWIGRCTATASKAFITADGYRISLVIPGDEAEEDAILRSEDGNLMMRNYTIEVAGGEAAHG</sequence>
<reference evidence="2" key="1">
    <citation type="submission" date="2020-09" db="EMBL/GenBank/DDBJ databases">
        <title>A novel bacterium of genus Paenibacillus, isolated from South China Sea.</title>
        <authorList>
            <person name="Huang H."/>
            <person name="Mo K."/>
            <person name="Hu Y."/>
        </authorList>
    </citation>
    <scope>NUCLEOTIDE SEQUENCE</scope>
    <source>
        <strain evidence="2">IB182493</strain>
    </source>
</reference>
<dbReference type="InterPro" id="IPR013493">
    <property type="entry name" value="CHP02677"/>
</dbReference>
<dbReference type="AlphaFoldDB" id="A0A927H8N8"/>
<accession>A0A927H8N8</accession>
<protein>
    <submittedName>
        <fullName evidence="2">TIGR02677 family protein</fullName>
    </submittedName>
</protein>
<dbReference type="EMBL" id="JACXIY010000024">
    <property type="protein sequence ID" value="MBD2870799.1"/>
    <property type="molecule type" value="Genomic_DNA"/>
</dbReference>
<dbReference type="Pfam" id="PF09660">
    <property type="entry name" value="DUF2397"/>
    <property type="match status" value="1"/>
</dbReference>
<evidence type="ECO:0000313" key="3">
    <source>
        <dbReference type="Proteomes" id="UP000632125"/>
    </source>
</evidence>
<evidence type="ECO:0000313" key="2">
    <source>
        <dbReference type="EMBL" id="MBD2870799.1"/>
    </source>
</evidence>
<organism evidence="2 3">
    <name type="scientific">Paenibacillus arenilitoris</name>
    <dbReference type="NCBI Taxonomy" id="2772299"/>
    <lineage>
        <taxon>Bacteria</taxon>
        <taxon>Bacillati</taxon>
        <taxon>Bacillota</taxon>
        <taxon>Bacilli</taxon>
        <taxon>Bacillales</taxon>
        <taxon>Paenibacillaceae</taxon>
        <taxon>Paenibacillus</taxon>
    </lineage>
</organism>